<dbReference type="KEGG" id="pcm:AY601_4807"/>
<sequence length="57" mass="6688">MLKMGVILSKIDQNTSIKTRNKKITCIDNYRMASIFLRFWATLPYTHNDYILSSANF</sequence>
<dbReference type="AlphaFoldDB" id="A0A127VKA9"/>
<evidence type="ECO:0000313" key="1">
    <source>
        <dbReference type="EMBL" id="AMQ01631.1"/>
    </source>
</evidence>
<gene>
    <name evidence="1" type="ORF">AY601_4807</name>
</gene>
<proteinExistence type="predicted"/>
<organism evidence="1 2">
    <name type="scientific">Pedobacter cryoconitis</name>
    <dbReference type="NCBI Taxonomy" id="188932"/>
    <lineage>
        <taxon>Bacteria</taxon>
        <taxon>Pseudomonadati</taxon>
        <taxon>Bacteroidota</taxon>
        <taxon>Sphingobacteriia</taxon>
        <taxon>Sphingobacteriales</taxon>
        <taxon>Sphingobacteriaceae</taxon>
        <taxon>Pedobacter</taxon>
    </lineage>
</organism>
<protein>
    <submittedName>
        <fullName evidence="1">Uncharacterized protein</fullName>
    </submittedName>
</protein>
<keyword evidence="2" id="KW-1185">Reference proteome</keyword>
<dbReference type="Proteomes" id="UP000071561">
    <property type="component" value="Chromosome"/>
</dbReference>
<accession>A0A127VKA9</accession>
<evidence type="ECO:0000313" key="2">
    <source>
        <dbReference type="Proteomes" id="UP000071561"/>
    </source>
</evidence>
<name>A0A127VKA9_9SPHI</name>
<dbReference type="EMBL" id="CP014504">
    <property type="protein sequence ID" value="AMQ01631.1"/>
    <property type="molecule type" value="Genomic_DNA"/>
</dbReference>
<reference evidence="1 2" key="1">
    <citation type="submission" date="2016-03" db="EMBL/GenBank/DDBJ databases">
        <title>Complete genome sequence of Pedobacter cryoconitis PAMC 27485.</title>
        <authorList>
            <person name="Lee J."/>
            <person name="Kim O.-S."/>
        </authorList>
    </citation>
    <scope>NUCLEOTIDE SEQUENCE [LARGE SCALE GENOMIC DNA]</scope>
    <source>
        <strain evidence="1 2">PAMC 27485</strain>
    </source>
</reference>